<sequence>MFSSPLSRLMSHSLKKVKPANSQRPASSFVPTTATPTDPLPKPPSTNWFTTHPALSDSLAHLDSLIHRSRQSLHRIQILKRYAAPPDFSGTGIRSKWLKWKMMMDQTQNEQQHDDHQHQLFNILWNRQLKWQQLPAMSILVQPNENRPLRMIEYNHLVGKLNELKALKKYLTMAKSLQLASTTTTELGEINELDAKIEKELLKYSVPETQASLAKRQPVERDHLGRFHGMGRKKESSARAWMIEVKIPDSLHQEPLNSTTSLPSSFELSPPNLETNLASSEPLSLNPPQQQEEQTQHRDLPLGKIVVNGRSIVEYFHTPRQRATAVRPLEITNSMGHYNIHVLVHGGGKMGQAAAASHAIAKCLTQALNEAAKTDGSAKERFARKVLLKSQLALRDPRVVERKKTGKPGAKSSYRWVKR</sequence>
<evidence type="ECO:0000313" key="6">
    <source>
        <dbReference type="Proteomes" id="UP000235388"/>
    </source>
</evidence>
<evidence type="ECO:0000256" key="2">
    <source>
        <dbReference type="ARBA" id="ARBA00022980"/>
    </source>
</evidence>
<dbReference type="EMBL" id="PGCJ01000791">
    <property type="protein sequence ID" value="PLW20861.1"/>
    <property type="molecule type" value="Genomic_DNA"/>
</dbReference>
<evidence type="ECO:0000313" key="5">
    <source>
        <dbReference type="EMBL" id="PLW20861.1"/>
    </source>
</evidence>
<feature type="region of interest" description="Disordered" evidence="4">
    <location>
        <begin position="398"/>
        <end position="419"/>
    </location>
</feature>
<dbReference type="InterPro" id="IPR000754">
    <property type="entry name" value="Ribosomal_uS9"/>
</dbReference>
<protein>
    <submittedName>
        <fullName evidence="5">Uncharacterized protein</fullName>
    </submittedName>
</protein>
<evidence type="ECO:0000256" key="3">
    <source>
        <dbReference type="ARBA" id="ARBA00023274"/>
    </source>
</evidence>
<organism evidence="5 6">
    <name type="scientific">Puccinia coronata f. sp. avenae</name>
    <dbReference type="NCBI Taxonomy" id="200324"/>
    <lineage>
        <taxon>Eukaryota</taxon>
        <taxon>Fungi</taxon>
        <taxon>Dikarya</taxon>
        <taxon>Basidiomycota</taxon>
        <taxon>Pucciniomycotina</taxon>
        <taxon>Pucciniomycetes</taxon>
        <taxon>Pucciniales</taxon>
        <taxon>Pucciniaceae</taxon>
        <taxon>Puccinia</taxon>
    </lineage>
</organism>
<evidence type="ECO:0000256" key="4">
    <source>
        <dbReference type="SAM" id="MobiDB-lite"/>
    </source>
</evidence>
<feature type="region of interest" description="Disordered" evidence="4">
    <location>
        <begin position="252"/>
        <end position="302"/>
    </location>
</feature>
<dbReference type="InterPro" id="IPR014721">
    <property type="entry name" value="Ribsml_uS5_D2-typ_fold_subgr"/>
</dbReference>
<dbReference type="GO" id="GO:0003723">
    <property type="term" value="F:RNA binding"/>
    <property type="evidence" value="ECO:0007669"/>
    <property type="project" value="TreeGrafter"/>
</dbReference>
<comment type="caution">
    <text evidence="5">The sequence shown here is derived from an EMBL/GenBank/DDBJ whole genome shotgun (WGS) entry which is preliminary data.</text>
</comment>
<name>A0A2N5T5T5_9BASI</name>
<keyword evidence="2" id="KW-0689">Ribosomal protein</keyword>
<dbReference type="InterPro" id="IPR020568">
    <property type="entry name" value="Ribosomal_Su5_D2-typ_SF"/>
</dbReference>
<feature type="compositionally biased region" description="Polar residues" evidence="4">
    <location>
        <begin position="255"/>
        <end position="293"/>
    </location>
</feature>
<evidence type="ECO:0000256" key="1">
    <source>
        <dbReference type="ARBA" id="ARBA00005251"/>
    </source>
</evidence>
<comment type="similarity">
    <text evidence="1">Belongs to the universal ribosomal protein uS9 family.</text>
</comment>
<keyword evidence="6" id="KW-1185">Reference proteome</keyword>
<dbReference type="OrthoDB" id="10254627at2759"/>
<dbReference type="PANTHER" id="PTHR21569:SF1">
    <property type="entry name" value="SMALL RIBOSOMAL SUBUNIT PROTEIN US9M"/>
    <property type="match status" value="1"/>
</dbReference>
<keyword evidence="3" id="KW-0687">Ribonucleoprotein</keyword>
<feature type="region of interest" description="Disordered" evidence="4">
    <location>
        <begin position="1"/>
        <end position="42"/>
    </location>
</feature>
<dbReference type="STRING" id="200324.A0A2N5T5T5"/>
<dbReference type="GO" id="GO:0005763">
    <property type="term" value="C:mitochondrial small ribosomal subunit"/>
    <property type="evidence" value="ECO:0007669"/>
    <property type="project" value="TreeGrafter"/>
</dbReference>
<dbReference type="GO" id="GO:0006412">
    <property type="term" value="P:translation"/>
    <property type="evidence" value="ECO:0007669"/>
    <property type="project" value="InterPro"/>
</dbReference>
<reference evidence="5 6" key="1">
    <citation type="submission" date="2017-11" db="EMBL/GenBank/DDBJ databases">
        <title>De novo assembly and phasing of dikaryotic genomes from two isolates of Puccinia coronata f. sp. avenae, the causal agent of oat crown rust.</title>
        <authorList>
            <person name="Miller M.E."/>
            <person name="Zhang Y."/>
            <person name="Omidvar V."/>
            <person name="Sperschneider J."/>
            <person name="Schwessinger B."/>
            <person name="Raley C."/>
            <person name="Palmer J.M."/>
            <person name="Garnica D."/>
            <person name="Upadhyaya N."/>
            <person name="Rathjen J."/>
            <person name="Taylor J.M."/>
            <person name="Park R.F."/>
            <person name="Dodds P.N."/>
            <person name="Hirsch C.D."/>
            <person name="Kianian S.F."/>
            <person name="Figueroa M."/>
        </authorList>
    </citation>
    <scope>NUCLEOTIDE SEQUENCE [LARGE SCALE GENOMIC DNA]</scope>
    <source>
        <strain evidence="5">12NC29</strain>
    </source>
</reference>
<dbReference type="Proteomes" id="UP000235388">
    <property type="component" value="Unassembled WGS sequence"/>
</dbReference>
<dbReference type="AlphaFoldDB" id="A0A2N5T5T5"/>
<dbReference type="Pfam" id="PF00380">
    <property type="entry name" value="Ribosomal_S9"/>
    <property type="match status" value="1"/>
</dbReference>
<accession>A0A2N5T5T5</accession>
<dbReference type="Gene3D" id="3.30.230.10">
    <property type="match status" value="1"/>
</dbReference>
<dbReference type="GO" id="GO:0003735">
    <property type="term" value="F:structural constituent of ribosome"/>
    <property type="evidence" value="ECO:0007669"/>
    <property type="project" value="InterPro"/>
</dbReference>
<dbReference type="SUPFAM" id="SSF54211">
    <property type="entry name" value="Ribosomal protein S5 domain 2-like"/>
    <property type="match status" value="1"/>
</dbReference>
<feature type="compositionally biased region" description="Polar residues" evidence="4">
    <location>
        <begin position="20"/>
        <end position="36"/>
    </location>
</feature>
<proteinExistence type="inferred from homology"/>
<gene>
    <name evidence="5" type="ORF">PCANC_08251</name>
</gene>
<dbReference type="PANTHER" id="PTHR21569">
    <property type="entry name" value="RIBOSOMAL PROTEIN S9"/>
    <property type="match status" value="1"/>
</dbReference>